<reference evidence="4" key="1">
    <citation type="submission" date="2020-02" db="EMBL/GenBank/DDBJ databases">
        <authorList>
            <person name="Meier V. D."/>
        </authorList>
    </citation>
    <scope>NUCLEOTIDE SEQUENCE</scope>
    <source>
        <strain evidence="4">AVDCRST_MAG86</strain>
    </source>
</reference>
<evidence type="ECO:0000259" key="3">
    <source>
        <dbReference type="Pfam" id="PF00561"/>
    </source>
</evidence>
<dbReference type="AlphaFoldDB" id="A0A6J4VRH9"/>
<proteinExistence type="predicted"/>
<protein>
    <recommendedName>
        <fullName evidence="3">AB hydrolase-1 domain-containing protein</fullName>
    </recommendedName>
</protein>
<sequence>MKQSCTVLSVLIMTLSLLSGVGLAQESNKTDEPTVKQMTVPAVELTYQEQGQGDTVVFVHGAFADHRIWKAQREAVVAQGYRSIAVDLRYHGKAAWPEDEAAAASQYALATFVSDLAALIQQLGIGPVHVVGHSSGGVVVTNFALQYPHLVRSLVLVEPALASVVSDPKDLKTMSKIEEGIGPIFVASQEENDQRKAVRLFAE</sequence>
<keyword evidence="1" id="KW-0378">Hydrolase</keyword>
<evidence type="ECO:0000256" key="1">
    <source>
        <dbReference type="ARBA" id="ARBA00022801"/>
    </source>
</evidence>
<dbReference type="EMBL" id="CADCWP010000326">
    <property type="protein sequence ID" value="CAA9586652.1"/>
    <property type="molecule type" value="Genomic_DNA"/>
</dbReference>
<dbReference type="SUPFAM" id="SSF53474">
    <property type="entry name" value="alpha/beta-Hydrolases"/>
    <property type="match status" value="1"/>
</dbReference>
<dbReference type="InterPro" id="IPR050266">
    <property type="entry name" value="AB_hydrolase_sf"/>
</dbReference>
<dbReference type="Pfam" id="PF00561">
    <property type="entry name" value="Abhydrolase_1"/>
    <property type="match status" value="1"/>
</dbReference>
<organism evidence="4">
    <name type="scientific">uncultured Truepera sp</name>
    <dbReference type="NCBI Taxonomy" id="543023"/>
    <lineage>
        <taxon>Bacteria</taxon>
        <taxon>Thermotogati</taxon>
        <taxon>Deinococcota</taxon>
        <taxon>Deinococci</taxon>
        <taxon>Trueperales</taxon>
        <taxon>Trueperaceae</taxon>
        <taxon>Truepera</taxon>
        <taxon>environmental samples</taxon>
    </lineage>
</organism>
<dbReference type="PANTHER" id="PTHR43798:SF31">
    <property type="entry name" value="AB HYDROLASE SUPERFAMILY PROTEIN YCLE"/>
    <property type="match status" value="1"/>
</dbReference>
<accession>A0A6J4VRH9</accession>
<dbReference type="InterPro" id="IPR029058">
    <property type="entry name" value="AB_hydrolase_fold"/>
</dbReference>
<dbReference type="PRINTS" id="PR00111">
    <property type="entry name" value="ABHYDROLASE"/>
</dbReference>
<name>A0A6J4VRH9_9DEIN</name>
<evidence type="ECO:0000256" key="2">
    <source>
        <dbReference type="SAM" id="SignalP"/>
    </source>
</evidence>
<feature type="signal peptide" evidence="2">
    <location>
        <begin position="1"/>
        <end position="24"/>
    </location>
</feature>
<dbReference type="PANTHER" id="PTHR43798">
    <property type="entry name" value="MONOACYLGLYCEROL LIPASE"/>
    <property type="match status" value="1"/>
</dbReference>
<dbReference type="GO" id="GO:0016787">
    <property type="term" value="F:hydrolase activity"/>
    <property type="evidence" value="ECO:0007669"/>
    <property type="project" value="UniProtKB-KW"/>
</dbReference>
<evidence type="ECO:0000313" key="4">
    <source>
        <dbReference type="EMBL" id="CAA9586652.1"/>
    </source>
</evidence>
<dbReference type="Gene3D" id="3.40.50.1820">
    <property type="entry name" value="alpha/beta hydrolase"/>
    <property type="match status" value="1"/>
</dbReference>
<gene>
    <name evidence="4" type="ORF">AVDCRST_MAG86-3641</name>
</gene>
<dbReference type="InterPro" id="IPR000073">
    <property type="entry name" value="AB_hydrolase_1"/>
</dbReference>
<dbReference type="GO" id="GO:0016020">
    <property type="term" value="C:membrane"/>
    <property type="evidence" value="ECO:0007669"/>
    <property type="project" value="TreeGrafter"/>
</dbReference>
<keyword evidence="2" id="KW-0732">Signal</keyword>
<feature type="domain" description="AB hydrolase-1" evidence="3">
    <location>
        <begin position="55"/>
        <end position="165"/>
    </location>
</feature>
<feature type="chain" id="PRO_5026933646" description="AB hydrolase-1 domain-containing protein" evidence="2">
    <location>
        <begin position="25"/>
        <end position="203"/>
    </location>
</feature>